<comment type="caution">
    <text evidence="2">The sequence shown here is derived from an EMBL/GenBank/DDBJ whole genome shotgun (WGS) entry which is preliminary data.</text>
</comment>
<feature type="region of interest" description="Disordered" evidence="1">
    <location>
        <begin position="1"/>
        <end position="21"/>
    </location>
</feature>
<dbReference type="Gramene" id="PRQ58044">
    <property type="protein sequence ID" value="PRQ58044"/>
    <property type="gene ID" value="RchiOBHm_Chr1g0354921"/>
</dbReference>
<accession>A0A2P6SH76</accession>
<reference evidence="2 3" key="1">
    <citation type="journal article" date="2018" name="Nat. Genet.">
        <title>The Rosa genome provides new insights in the design of modern roses.</title>
        <authorList>
            <person name="Bendahmane M."/>
        </authorList>
    </citation>
    <scope>NUCLEOTIDE SEQUENCE [LARGE SCALE GENOMIC DNA]</scope>
    <source>
        <strain evidence="3">cv. Old Blush</strain>
    </source>
</reference>
<dbReference type="Proteomes" id="UP000238479">
    <property type="component" value="Chromosome 1"/>
</dbReference>
<organism evidence="2 3">
    <name type="scientific">Rosa chinensis</name>
    <name type="common">China rose</name>
    <dbReference type="NCBI Taxonomy" id="74649"/>
    <lineage>
        <taxon>Eukaryota</taxon>
        <taxon>Viridiplantae</taxon>
        <taxon>Streptophyta</taxon>
        <taxon>Embryophyta</taxon>
        <taxon>Tracheophyta</taxon>
        <taxon>Spermatophyta</taxon>
        <taxon>Magnoliopsida</taxon>
        <taxon>eudicotyledons</taxon>
        <taxon>Gunneridae</taxon>
        <taxon>Pentapetalae</taxon>
        <taxon>rosids</taxon>
        <taxon>fabids</taxon>
        <taxon>Rosales</taxon>
        <taxon>Rosaceae</taxon>
        <taxon>Rosoideae</taxon>
        <taxon>Rosoideae incertae sedis</taxon>
        <taxon>Rosa</taxon>
    </lineage>
</organism>
<proteinExistence type="predicted"/>
<evidence type="ECO:0000256" key="1">
    <source>
        <dbReference type="SAM" id="MobiDB-lite"/>
    </source>
</evidence>
<gene>
    <name evidence="2" type="ORF">RchiOBHm_Chr1g0354921</name>
</gene>
<sequence length="53" mass="5695">MMSSFSCSSFERNTLTSKSGRSCDVCPGSSSLLISSQFGLHVIVINKSGLPYF</sequence>
<name>A0A2P6SH76_ROSCH</name>
<evidence type="ECO:0000313" key="3">
    <source>
        <dbReference type="Proteomes" id="UP000238479"/>
    </source>
</evidence>
<keyword evidence="3" id="KW-1185">Reference proteome</keyword>
<dbReference type="AlphaFoldDB" id="A0A2P6SH76"/>
<feature type="compositionally biased region" description="Polar residues" evidence="1">
    <location>
        <begin position="1"/>
        <end position="20"/>
    </location>
</feature>
<evidence type="ECO:0000313" key="2">
    <source>
        <dbReference type="EMBL" id="PRQ58044.1"/>
    </source>
</evidence>
<protein>
    <submittedName>
        <fullName evidence="2">Uncharacterized protein</fullName>
    </submittedName>
</protein>
<dbReference type="EMBL" id="PDCK01000039">
    <property type="protein sequence ID" value="PRQ58044.1"/>
    <property type="molecule type" value="Genomic_DNA"/>
</dbReference>